<dbReference type="PANTHER" id="PTHR31751:SF42">
    <property type="entry name" value="PROTEIN CBG10204"/>
    <property type="match status" value="1"/>
</dbReference>
<dbReference type="Proteomes" id="UP001230051">
    <property type="component" value="Unassembled WGS sequence"/>
</dbReference>
<accession>A0AAD8CX67</accession>
<name>A0AAD8CX67_ACIOX</name>
<dbReference type="PANTHER" id="PTHR31751">
    <property type="entry name" value="SI:CH211-108C17.2-RELATED-RELATED"/>
    <property type="match status" value="1"/>
</dbReference>
<organism evidence="1 2">
    <name type="scientific">Acipenser oxyrinchus oxyrinchus</name>
    <dbReference type="NCBI Taxonomy" id="40147"/>
    <lineage>
        <taxon>Eukaryota</taxon>
        <taxon>Metazoa</taxon>
        <taxon>Chordata</taxon>
        <taxon>Craniata</taxon>
        <taxon>Vertebrata</taxon>
        <taxon>Euteleostomi</taxon>
        <taxon>Actinopterygii</taxon>
        <taxon>Chondrostei</taxon>
        <taxon>Acipenseriformes</taxon>
        <taxon>Acipenseridae</taxon>
        <taxon>Acipenser</taxon>
    </lineage>
</organism>
<evidence type="ECO:0000313" key="2">
    <source>
        <dbReference type="Proteomes" id="UP001230051"/>
    </source>
</evidence>
<dbReference type="AlphaFoldDB" id="A0AAD8CX67"/>
<evidence type="ECO:0000313" key="1">
    <source>
        <dbReference type="EMBL" id="KAK1158465.1"/>
    </source>
</evidence>
<proteinExistence type="predicted"/>
<protein>
    <submittedName>
        <fullName evidence="1">Uncharacterized protein</fullName>
    </submittedName>
</protein>
<comment type="caution">
    <text evidence="1">The sequence shown here is derived from an EMBL/GenBank/DDBJ whole genome shotgun (WGS) entry which is preliminary data.</text>
</comment>
<gene>
    <name evidence="1" type="ORF">AOXY_G23400</name>
</gene>
<feature type="non-terminal residue" evidence="1">
    <location>
        <position position="1"/>
    </location>
</feature>
<sequence length="156" mass="18045">SNETASSCHMELEGLKRGLSQLMTWRIPISAPVTDRHRQIQSFLQSLQVKQFRHYFDVWNVAKAIGKDITKLATKLLCKEVAQWKRSIINQIYWIAKSSNVNADMIHDKWRGIINHVQNVHTGHGKYFTTCAHPPIDAQSHDKVWLTPGIYKLKKK</sequence>
<keyword evidence="2" id="KW-1185">Reference proteome</keyword>
<dbReference type="EMBL" id="JAGXEW010000024">
    <property type="protein sequence ID" value="KAK1158465.1"/>
    <property type="molecule type" value="Genomic_DNA"/>
</dbReference>
<reference evidence="1" key="1">
    <citation type="submission" date="2022-02" db="EMBL/GenBank/DDBJ databases">
        <title>Atlantic sturgeon de novo genome assembly.</title>
        <authorList>
            <person name="Stock M."/>
            <person name="Klopp C."/>
            <person name="Guiguen Y."/>
            <person name="Cabau C."/>
            <person name="Parinello H."/>
            <person name="Santidrian Yebra-Pimentel E."/>
            <person name="Kuhl H."/>
            <person name="Dirks R.P."/>
            <person name="Guessner J."/>
            <person name="Wuertz S."/>
            <person name="Du K."/>
            <person name="Schartl M."/>
        </authorList>
    </citation>
    <scope>NUCLEOTIDE SEQUENCE</scope>
    <source>
        <strain evidence="1">STURGEONOMICS-FGT-2020</strain>
        <tissue evidence="1">Whole blood</tissue>
    </source>
</reference>